<dbReference type="GO" id="GO:0004674">
    <property type="term" value="F:protein serine/threonine kinase activity"/>
    <property type="evidence" value="ECO:0007669"/>
    <property type="project" value="UniProtKB-KW"/>
</dbReference>
<dbReference type="AlphaFoldDB" id="A0A0B6XV79"/>
<reference evidence="10" key="1">
    <citation type="submission" date="2014-12" db="EMBL/GenBank/DDBJ databases">
        <title>Insight into the proteome of Arion vulgaris.</title>
        <authorList>
            <person name="Aradska J."/>
            <person name="Bulat T."/>
            <person name="Smidak R."/>
            <person name="Sarate P."/>
            <person name="Gangsoo J."/>
            <person name="Sialana F."/>
            <person name="Bilban M."/>
            <person name="Lubec G."/>
        </authorList>
    </citation>
    <scope>NUCLEOTIDE SEQUENCE</scope>
    <source>
        <tissue evidence="10">Skin</tissue>
    </source>
</reference>
<keyword evidence="2" id="KW-0723">Serine/threonine-protein kinase</keyword>
<dbReference type="InterPro" id="IPR011009">
    <property type="entry name" value="Kinase-like_dom_sf"/>
</dbReference>
<dbReference type="GO" id="GO:0005524">
    <property type="term" value="F:ATP binding"/>
    <property type="evidence" value="ECO:0007669"/>
    <property type="project" value="UniProtKB-KW"/>
</dbReference>
<dbReference type="PANTHER" id="PTHR44899">
    <property type="entry name" value="CAMK FAMILY PROTEIN KINASE"/>
    <property type="match status" value="1"/>
</dbReference>
<evidence type="ECO:0000313" key="10">
    <source>
        <dbReference type="EMBL" id="CEK47819.1"/>
    </source>
</evidence>
<dbReference type="InterPro" id="IPR051131">
    <property type="entry name" value="NEK_Ser/Thr_kinase_NIMA"/>
</dbReference>
<dbReference type="PANTHER" id="PTHR44899:SF3">
    <property type="entry name" value="SERINE_THREONINE-PROTEIN KINASE NEK1"/>
    <property type="match status" value="1"/>
</dbReference>
<organism evidence="10">
    <name type="scientific">Arion vulgaris</name>
    <dbReference type="NCBI Taxonomy" id="1028688"/>
    <lineage>
        <taxon>Eukaryota</taxon>
        <taxon>Metazoa</taxon>
        <taxon>Spiralia</taxon>
        <taxon>Lophotrochozoa</taxon>
        <taxon>Mollusca</taxon>
        <taxon>Gastropoda</taxon>
        <taxon>Heterobranchia</taxon>
        <taxon>Euthyneura</taxon>
        <taxon>Panpulmonata</taxon>
        <taxon>Eupulmonata</taxon>
        <taxon>Stylommatophora</taxon>
        <taxon>Helicina</taxon>
        <taxon>Arionoidea</taxon>
        <taxon>Arionidae</taxon>
        <taxon>Arion</taxon>
    </lineage>
</organism>
<feature type="non-terminal residue" evidence="10">
    <location>
        <position position="1"/>
    </location>
</feature>
<dbReference type="Gene3D" id="1.10.510.10">
    <property type="entry name" value="Transferase(Phosphotransferase) domain 1"/>
    <property type="match status" value="1"/>
</dbReference>
<keyword evidence="4" id="KW-0547">Nucleotide-binding</keyword>
<dbReference type="PROSITE" id="PS50011">
    <property type="entry name" value="PROTEIN_KINASE_DOM"/>
    <property type="match status" value="1"/>
</dbReference>
<evidence type="ECO:0000256" key="6">
    <source>
        <dbReference type="ARBA" id="ARBA00022840"/>
    </source>
</evidence>
<evidence type="ECO:0000256" key="7">
    <source>
        <dbReference type="ARBA" id="ARBA00047899"/>
    </source>
</evidence>
<name>A0A0B6XV79_9EUPU</name>
<dbReference type="SUPFAM" id="SSF56112">
    <property type="entry name" value="Protein kinase-like (PK-like)"/>
    <property type="match status" value="1"/>
</dbReference>
<proteinExistence type="predicted"/>
<protein>
    <recommendedName>
        <fullName evidence="1">non-specific serine/threonine protein kinase</fullName>
        <ecNumber evidence="1">2.7.11.1</ecNumber>
    </recommendedName>
</protein>
<gene>
    <name evidence="10" type="primary">ORF2340</name>
</gene>
<comment type="catalytic activity">
    <reaction evidence="8">
        <text>L-seryl-[protein] + ATP = O-phospho-L-seryl-[protein] + ADP + H(+)</text>
        <dbReference type="Rhea" id="RHEA:17989"/>
        <dbReference type="Rhea" id="RHEA-COMP:9863"/>
        <dbReference type="Rhea" id="RHEA-COMP:11604"/>
        <dbReference type="ChEBI" id="CHEBI:15378"/>
        <dbReference type="ChEBI" id="CHEBI:29999"/>
        <dbReference type="ChEBI" id="CHEBI:30616"/>
        <dbReference type="ChEBI" id="CHEBI:83421"/>
        <dbReference type="ChEBI" id="CHEBI:456216"/>
        <dbReference type="EC" id="2.7.11.1"/>
    </reaction>
</comment>
<accession>A0A0B6XV79</accession>
<comment type="catalytic activity">
    <reaction evidence="7">
        <text>L-threonyl-[protein] + ATP = O-phospho-L-threonyl-[protein] + ADP + H(+)</text>
        <dbReference type="Rhea" id="RHEA:46608"/>
        <dbReference type="Rhea" id="RHEA-COMP:11060"/>
        <dbReference type="Rhea" id="RHEA-COMP:11605"/>
        <dbReference type="ChEBI" id="CHEBI:15378"/>
        <dbReference type="ChEBI" id="CHEBI:30013"/>
        <dbReference type="ChEBI" id="CHEBI:30616"/>
        <dbReference type="ChEBI" id="CHEBI:61977"/>
        <dbReference type="ChEBI" id="CHEBI:456216"/>
        <dbReference type="EC" id="2.7.11.1"/>
    </reaction>
</comment>
<sequence length="124" mass="14229">LGIARELDYTAQRAGTFIGTFCYMSPEILQSSTYSYETDIWSLGCCVHEVMTLHQTFAAQSMMEIMENIMEAKIPPMPDRYCKKLQKLVIRMLDRKAKKRPDGLEIIFTVSKIQGFPFESGPYT</sequence>
<keyword evidence="5" id="KW-0418">Kinase</keyword>
<evidence type="ECO:0000259" key="9">
    <source>
        <dbReference type="PROSITE" id="PS50011"/>
    </source>
</evidence>
<keyword evidence="3" id="KW-0808">Transferase</keyword>
<evidence type="ECO:0000256" key="1">
    <source>
        <dbReference type="ARBA" id="ARBA00012513"/>
    </source>
</evidence>
<evidence type="ECO:0000256" key="2">
    <source>
        <dbReference type="ARBA" id="ARBA00022527"/>
    </source>
</evidence>
<evidence type="ECO:0000256" key="8">
    <source>
        <dbReference type="ARBA" id="ARBA00048679"/>
    </source>
</evidence>
<dbReference type="EMBL" id="HACG01000954">
    <property type="protein sequence ID" value="CEK47819.1"/>
    <property type="molecule type" value="Transcribed_RNA"/>
</dbReference>
<keyword evidence="6" id="KW-0067">ATP-binding</keyword>
<dbReference type="InterPro" id="IPR000719">
    <property type="entry name" value="Prot_kinase_dom"/>
</dbReference>
<dbReference type="EC" id="2.7.11.1" evidence="1"/>
<evidence type="ECO:0000256" key="4">
    <source>
        <dbReference type="ARBA" id="ARBA00022741"/>
    </source>
</evidence>
<dbReference type="Pfam" id="PF00069">
    <property type="entry name" value="Pkinase"/>
    <property type="match status" value="1"/>
</dbReference>
<evidence type="ECO:0000256" key="3">
    <source>
        <dbReference type="ARBA" id="ARBA00022679"/>
    </source>
</evidence>
<feature type="domain" description="Protein kinase" evidence="9">
    <location>
        <begin position="1"/>
        <end position="119"/>
    </location>
</feature>
<evidence type="ECO:0000256" key="5">
    <source>
        <dbReference type="ARBA" id="ARBA00022777"/>
    </source>
</evidence>
<feature type="non-terminal residue" evidence="10">
    <location>
        <position position="124"/>
    </location>
</feature>